<dbReference type="InterPro" id="IPR008258">
    <property type="entry name" value="Transglycosylase_SLT_dom_1"/>
</dbReference>
<feature type="domain" description="Transglycosylase SLT" evidence="1">
    <location>
        <begin position="17"/>
        <end position="122"/>
    </location>
</feature>
<organism evidence="2 3">
    <name type="scientific">Pseudomonas luteola</name>
    <dbReference type="NCBI Taxonomy" id="47886"/>
    <lineage>
        <taxon>Bacteria</taxon>
        <taxon>Pseudomonadati</taxon>
        <taxon>Pseudomonadota</taxon>
        <taxon>Gammaproteobacteria</taxon>
        <taxon>Pseudomonadales</taxon>
        <taxon>Pseudomonadaceae</taxon>
        <taxon>Pseudomonas</taxon>
    </lineage>
</organism>
<evidence type="ECO:0000259" key="1">
    <source>
        <dbReference type="Pfam" id="PF01464"/>
    </source>
</evidence>
<dbReference type="AlphaFoldDB" id="A0A2X2CA03"/>
<proteinExistence type="predicted"/>
<dbReference type="Gene3D" id="1.10.530.10">
    <property type="match status" value="1"/>
</dbReference>
<name>A0A2X2CA03_PSELU</name>
<accession>A0A2X2CA03</accession>
<evidence type="ECO:0000313" key="2">
    <source>
        <dbReference type="EMBL" id="SPZ04957.1"/>
    </source>
</evidence>
<dbReference type="RefSeq" id="WP_019364731.1">
    <property type="nucleotide sequence ID" value="NZ_DALZQD010000020.1"/>
</dbReference>
<dbReference type="Proteomes" id="UP000250443">
    <property type="component" value="Unassembled WGS sequence"/>
</dbReference>
<sequence>MIDLPPSIAHQEIPRQCIVATLQRYQIPPNLFVGYLGQESGRVGMANTNKNGSVDYGPAQVNSAWLKTLKPYGITAQDLQFNPCTNIWVSGWIMRRCLNKFADDAWKAIGCYHTGENPKSNEHVARMYEYTKLVQGKAIQYGPAFQRWLAGSD</sequence>
<dbReference type="GeneID" id="300269211"/>
<dbReference type="InterPro" id="IPR023346">
    <property type="entry name" value="Lysozyme-like_dom_sf"/>
</dbReference>
<dbReference type="Pfam" id="PF01464">
    <property type="entry name" value="SLT"/>
    <property type="match status" value="1"/>
</dbReference>
<dbReference type="CDD" id="cd13400">
    <property type="entry name" value="LT_IagB-like"/>
    <property type="match status" value="1"/>
</dbReference>
<evidence type="ECO:0000313" key="3">
    <source>
        <dbReference type="Proteomes" id="UP000250443"/>
    </source>
</evidence>
<reference evidence="2 3" key="1">
    <citation type="submission" date="2018-06" db="EMBL/GenBank/DDBJ databases">
        <authorList>
            <consortium name="Pathogen Informatics"/>
            <person name="Doyle S."/>
        </authorList>
    </citation>
    <scope>NUCLEOTIDE SEQUENCE [LARGE SCALE GENOMIC DNA]</scope>
    <source>
        <strain evidence="2 3">NCTC11842</strain>
    </source>
</reference>
<gene>
    <name evidence="2" type="ORF">NCTC11842_01477</name>
</gene>
<dbReference type="EMBL" id="UAUF01000010">
    <property type="protein sequence ID" value="SPZ04957.1"/>
    <property type="molecule type" value="Genomic_DNA"/>
</dbReference>
<dbReference type="SUPFAM" id="SSF53955">
    <property type="entry name" value="Lysozyme-like"/>
    <property type="match status" value="1"/>
</dbReference>
<protein>
    <submittedName>
        <fullName evidence="2">Conjugal transfer protein</fullName>
    </submittedName>
</protein>